<evidence type="ECO:0000256" key="5">
    <source>
        <dbReference type="ARBA" id="ARBA00022748"/>
    </source>
</evidence>
<comment type="subcellular location">
    <subcellularLocation>
        <location evidence="1">Membrane</location>
    </subcellularLocation>
</comment>
<dbReference type="GO" id="GO:0020037">
    <property type="term" value="F:heme binding"/>
    <property type="evidence" value="ECO:0000318"/>
    <property type="project" value="GO_Central"/>
</dbReference>
<dbReference type="GO" id="GO:0017004">
    <property type="term" value="P:cytochrome complex assembly"/>
    <property type="evidence" value="ECO:0007669"/>
    <property type="project" value="UniProtKB-KW"/>
</dbReference>
<evidence type="ECO:0000256" key="7">
    <source>
        <dbReference type="ARBA" id="ARBA00023004"/>
    </source>
</evidence>
<dbReference type="FunCoup" id="K4AJH0">
    <property type="interactions" value="38"/>
</dbReference>
<dbReference type="EnsemblPlants" id="KQK90091">
    <property type="protein sequence ID" value="KQK90091"/>
    <property type="gene ID" value="SETIT_039039mg"/>
</dbReference>
<dbReference type="SUPFAM" id="SSF82093">
    <property type="entry name" value="Heme chaperone CcmE"/>
    <property type="match status" value="1"/>
</dbReference>
<reference evidence="11" key="2">
    <citation type="submission" date="2018-08" db="UniProtKB">
        <authorList>
            <consortium name="EnsemblPlants"/>
        </authorList>
    </citation>
    <scope>IDENTIFICATION</scope>
    <source>
        <strain evidence="11">Yugu1</strain>
    </source>
</reference>
<keyword evidence="6 10" id="KW-1133">Transmembrane helix</keyword>
<keyword evidence="8 10" id="KW-0472">Membrane</keyword>
<evidence type="ECO:0000256" key="6">
    <source>
        <dbReference type="ARBA" id="ARBA00022989"/>
    </source>
</evidence>
<organism evidence="11 12">
    <name type="scientific">Setaria italica</name>
    <name type="common">Foxtail millet</name>
    <name type="synonym">Panicum italicum</name>
    <dbReference type="NCBI Taxonomy" id="4555"/>
    <lineage>
        <taxon>Eukaryota</taxon>
        <taxon>Viridiplantae</taxon>
        <taxon>Streptophyta</taxon>
        <taxon>Embryophyta</taxon>
        <taxon>Tracheophyta</taxon>
        <taxon>Spermatophyta</taxon>
        <taxon>Magnoliopsida</taxon>
        <taxon>Liliopsida</taxon>
        <taxon>Poales</taxon>
        <taxon>Poaceae</taxon>
        <taxon>PACMAD clade</taxon>
        <taxon>Panicoideae</taxon>
        <taxon>Panicodae</taxon>
        <taxon>Paniceae</taxon>
        <taxon>Cenchrinae</taxon>
        <taxon>Setaria</taxon>
    </lineage>
</organism>
<dbReference type="Proteomes" id="UP000004995">
    <property type="component" value="Unassembled WGS sequence"/>
</dbReference>
<dbReference type="eggNOG" id="ENOG502QTHD">
    <property type="taxonomic scope" value="Eukaryota"/>
</dbReference>
<evidence type="ECO:0000256" key="4">
    <source>
        <dbReference type="ARBA" id="ARBA00022723"/>
    </source>
</evidence>
<evidence type="ECO:0000256" key="10">
    <source>
        <dbReference type="SAM" id="Phobius"/>
    </source>
</evidence>
<dbReference type="PANTHER" id="PTHR34128">
    <property type="entry name" value="CYTOCHROME C-TYPE BIOGENESIS PROTEIN CCME HOMOLOG, MITOCHONDRIAL"/>
    <property type="match status" value="1"/>
</dbReference>
<dbReference type="InterPro" id="IPR036127">
    <property type="entry name" value="CcmE-like_sf"/>
</dbReference>
<keyword evidence="7" id="KW-0408">Iron</keyword>
<name>K4AJH0_SETIT</name>
<feature type="transmembrane region" description="Helical" evidence="10">
    <location>
        <begin position="101"/>
        <end position="122"/>
    </location>
</feature>
<dbReference type="InterPro" id="IPR012340">
    <property type="entry name" value="NA-bd_OB-fold"/>
</dbReference>
<evidence type="ECO:0000256" key="9">
    <source>
        <dbReference type="SAM" id="MobiDB-lite"/>
    </source>
</evidence>
<keyword evidence="3 10" id="KW-0812">Transmembrane</keyword>
<evidence type="ECO:0000256" key="2">
    <source>
        <dbReference type="ARBA" id="ARBA00022617"/>
    </source>
</evidence>
<dbReference type="GO" id="GO:0017003">
    <property type="term" value="P:protein-heme linkage"/>
    <property type="evidence" value="ECO:0007669"/>
    <property type="project" value="InterPro"/>
</dbReference>
<sequence>RPSRPRLSPSASARSRSHQSPTRPEPMAFSRLLPSRTRLLSALLHTPGPIPTPHAAAGTPASTPLAPFRSFASATRRAGPSSRPRAVDIGARARQLQTRRLWSYGLAFACAGGFVVAVLATFQDQLVFYVTPTDALAKFTADPSKSRVRLGGLVLEGSVAHPSPSSPEIEFVVTDLITDVLVRYDGALPDLFREGHSVVVEGFLKPFTDDLRRDDGRKVAEKARECACFLRGTEVLAKHDEKYMPKEVAEALERNKKQLEADAKAAAAQVTTVATAAEGAKATSIVSRGSGNFC</sequence>
<evidence type="ECO:0000313" key="12">
    <source>
        <dbReference type="Proteomes" id="UP000004995"/>
    </source>
</evidence>
<dbReference type="GO" id="GO:0005886">
    <property type="term" value="C:plasma membrane"/>
    <property type="evidence" value="ECO:0007669"/>
    <property type="project" value="InterPro"/>
</dbReference>
<dbReference type="GO" id="GO:1903607">
    <property type="term" value="P:cytochrome c biosynthetic process"/>
    <property type="evidence" value="ECO:0000318"/>
    <property type="project" value="GO_Central"/>
</dbReference>
<dbReference type="Gene3D" id="2.40.50.140">
    <property type="entry name" value="Nucleic acid-binding proteins"/>
    <property type="match status" value="1"/>
</dbReference>
<proteinExistence type="inferred from homology"/>
<dbReference type="InterPro" id="IPR004329">
    <property type="entry name" value="CcmE"/>
</dbReference>
<feature type="compositionally biased region" description="Low complexity" evidence="9">
    <location>
        <begin position="1"/>
        <end position="14"/>
    </location>
</feature>
<evidence type="ECO:0008006" key="13">
    <source>
        <dbReference type="Google" id="ProtNLM"/>
    </source>
</evidence>
<dbReference type="EMBL" id="AGNK02005890">
    <property type="status" value="NOT_ANNOTATED_CDS"/>
    <property type="molecule type" value="Genomic_DNA"/>
</dbReference>
<dbReference type="GO" id="GO:0005743">
    <property type="term" value="C:mitochondrial inner membrane"/>
    <property type="evidence" value="ECO:0000318"/>
    <property type="project" value="GO_Central"/>
</dbReference>
<dbReference type="Pfam" id="PF03100">
    <property type="entry name" value="CcmE"/>
    <property type="match status" value="1"/>
</dbReference>
<keyword evidence="4" id="KW-0479">Metal-binding</keyword>
<keyword evidence="12" id="KW-1185">Reference proteome</keyword>
<protein>
    <recommendedName>
        <fullName evidence="13">Cytochrome c-type biogenesis protein CcmE</fullName>
    </recommendedName>
</protein>
<dbReference type="Gramene" id="KQK90091">
    <property type="protein sequence ID" value="KQK90091"/>
    <property type="gene ID" value="SETIT_039039mg"/>
</dbReference>
<evidence type="ECO:0000256" key="8">
    <source>
        <dbReference type="ARBA" id="ARBA00023136"/>
    </source>
</evidence>
<accession>K4AJH0</accession>
<evidence type="ECO:0000256" key="3">
    <source>
        <dbReference type="ARBA" id="ARBA00022692"/>
    </source>
</evidence>
<dbReference type="OMA" id="KATTMDY"/>
<dbReference type="GO" id="GO:0046872">
    <property type="term" value="F:metal ion binding"/>
    <property type="evidence" value="ECO:0007669"/>
    <property type="project" value="UniProtKB-KW"/>
</dbReference>
<dbReference type="STRING" id="4555.K4AJH0"/>
<evidence type="ECO:0000256" key="1">
    <source>
        <dbReference type="ARBA" id="ARBA00004370"/>
    </source>
</evidence>
<dbReference type="AlphaFoldDB" id="K4AJH0"/>
<dbReference type="PANTHER" id="PTHR34128:SF2">
    <property type="entry name" value="CYTOCHROME C-TYPE BIOGENESIS PROTEIN CCME HOMOLOG, MITOCHONDRIAL"/>
    <property type="match status" value="1"/>
</dbReference>
<dbReference type="HOGENOM" id="CLU_079503_0_0_1"/>
<dbReference type="InParanoid" id="K4AJH0"/>
<dbReference type="HAMAP" id="MF_01959">
    <property type="entry name" value="CcmE"/>
    <property type="match status" value="1"/>
</dbReference>
<evidence type="ECO:0000313" key="11">
    <source>
        <dbReference type="EnsemblPlants" id="KQK90091"/>
    </source>
</evidence>
<keyword evidence="5" id="KW-0201">Cytochrome c-type biogenesis</keyword>
<keyword evidence="2" id="KW-0349">Heme</keyword>
<feature type="region of interest" description="Disordered" evidence="9">
    <location>
        <begin position="1"/>
        <end position="28"/>
    </location>
</feature>
<reference evidence="12" key="1">
    <citation type="journal article" date="2012" name="Nat. Biotechnol.">
        <title>Reference genome sequence of the model plant Setaria.</title>
        <authorList>
            <person name="Bennetzen J.L."/>
            <person name="Schmutz J."/>
            <person name="Wang H."/>
            <person name="Percifield R."/>
            <person name="Hawkins J."/>
            <person name="Pontaroli A.C."/>
            <person name="Estep M."/>
            <person name="Feng L."/>
            <person name="Vaughn J.N."/>
            <person name="Grimwood J."/>
            <person name="Jenkins J."/>
            <person name="Barry K."/>
            <person name="Lindquist E."/>
            <person name="Hellsten U."/>
            <person name="Deshpande S."/>
            <person name="Wang X."/>
            <person name="Wu X."/>
            <person name="Mitros T."/>
            <person name="Triplett J."/>
            <person name="Yang X."/>
            <person name="Ye C.Y."/>
            <person name="Mauro-Herrera M."/>
            <person name="Wang L."/>
            <person name="Li P."/>
            <person name="Sharma M."/>
            <person name="Sharma R."/>
            <person name="Ronald P.C."/>
            <person name="Panaud O."/>
            <person name="Kellogg E.A."/>
            <person name="Brutnell T.P."/>
            <person name="Doust A.N."/>
            <person name="Tuskan G.A."/>
            <person name="Rokhsar D."/>
            <person name="Devos K.M."/>
        </authorList>
    </citation>
    <scope>NUCLEOTIDE SEQUENCE [LARGE SCALE GENOMIC DNA]</scope>
    <source>
        <strain evidence="12">cv. Yugu1</strain>
    </source>
</reference>